<dbReference type="PANTHER" id="PTHR30146:SF33">
    <property type="entry name" value="TRANSCRIPTIONAL REGULATOR"/>
    <property type="match status" value="1"/>
</dbReference>
<reference evidence="4 5" key="1">
    <citation type="submission" date="2018-05" db="EMBL/GenBank/DDBJ databases">
        <title>Genomic Encyclopedia of Type Strains, Phase IV (KMG-IV): sequencing the most valuable type-strain genomes for metagenomic binning, comparative biology and taxonomic classification.</title>
        <authorList>
            <person name="Goeker M."/>
        </authorList>
    </citation>
    <scope>NUCLEOTIDE SEQUENCE [LARGE SCALE GENOMIC DNA]</scope>
    <source>
        <strain evidence="4 5">DSM 6462</strain>
    </source>
</reference>
<comment type="caution">
    <text evidence="4">The sequence shown here is derived from an EMBL/GenBank/DDBJ whole genome shotgun (WGS) entry which is preliminary data.</text>
</comment>
<evidence type="ECO:0000313" key="4">
    <source>
        <dbReference type="EMBL" id="PXW63541.1"/>
    </source>
</evidence>
<dbReference type="SUPFAM" id="SSF47413">
    <property type="entry name" value="lambda repressor-like DNA-binding domains"/>
    <property type="match status" value="1"/>
</dbReference>
<dbReference type="Gene3D" id="3.40.50.2300">
    <property type="match status" value="2"/>
</dbReference>
<organism evidence="4 5">
    <name type="scientific">Chelatococcus asaccharovorans</name>
    <dbReference type="NCBI Taxonomy" id="28210"/>
    <lineage>
        <taxon>Bacteria</taxon>
        <taxon>Pseudomonadati</taxon>
        <taxon>Pseudomonadota</taxon>
        <taxon>Alphaproteobacteria</taxon>
        <taxon>Hyphomicrobiales</taxon>
        <taxon>Chelatococcaceae</taxon>
        <taxon>Chelatococcus</taxon>
    </lineage>
</organism>
<dbReference type="SUPFAM" id="SSF53822">
    <property type="entry name" value="Periplasmic binding protein-like I"/>
    <property type="match status" value="1"/>
</dbReference>
<evidence type="ECO:0000256" key="2">
    <source>
        <dbReference type="ARBA" id="ARBA00023125"/>
    </source>
</evidence>
<keyword evidence="2" id="KW-0238">DNA-binding</keyword>
<accession>A0A2V3UFM1</accession>
<dbReference type="Pfam" id="PF13377">
    <property type="entry name" value="Peripla_BP_3"/>
    <property type="match status" value="1"/>
</dbReference>
<gene>
    <name evidence="4" type="ORF">C7450_102457</name>
</gene>
<dbReference type="Pfam" id="PF00356">
    <property type="entry name" value="LacI"/>
    <property type="match status" value="1"/>
</dbReference>
<evidence type="ECO:0000313" key="5">
    <source>
        <dbReference type="Proteomes" id="UP000248021"/>
    </source>
</evidence>
<keyword evidence="5" id="KW-1185">Reference proteome</keyword>
<sequence length="328" mass="35640">MEDVARLTGVSLSTVSRVIREPHRVAEPTRLKVETAIASTGYVPNLVASSLKSERSRLVACVVPSVEHSFIADVVRGASEVLRPQGFQLMLATSDFRPEEEEDVVHAFLSRRPDAIILTGLTHTDRTRAMLGAAGIPVVEVGNLSDQPIDMVVGFSNREAQKQLTTAMIDAGRRHIGYLLHDGSAQNERSRDRYNGYRAALTERGIACDDRLTTEVEFSYRGGAVGLGQLLAQGRPIDALCCSNDIIALGALYELQRRGIAVPDTIAIAGFDDHEASSQCVPPLSTVRIPRLLMGREAGRLIEQTLAGEPPTSKIVDVGFALQIRQTF</sequence>
<dbReference type="GO" id="GO:0003700">
    <property type="term" value="F:DNA-binding transcription factor activity"/>
    <property type="evidence" value="ECO:0007669"/>
    <property type="project" value="TreeGrafter"/>
</dbReference>
<dbReference type="Proteomes" id="UP000248021">
    <property type="component" value="Unassembled WGS sequence"/>
</dbReference>
<dbReference type="EMBL" id="QJJK01000002">
    <property type="protein sequence ID" value="PXW63541.1"/>
    <property type="molecule type" value="Genomic_DNA"/>
</dbReference>
<dbReference type="GO" id="GO:0000976">
    <property type="term" value="F:transcription cis-regulatory region binding"/>
    <property type="evidence" value="ECO:0007669"/>
    <property type="project" value="TreeGrafter"/>
</dbReference>
<name>A0A2V3UFM1_9HYPH</name>
<protein>
    <submittedName>
        <fullName evidence="4">LacI family transcriptional regulator</fullName>
    </submittedName>
</protein>
<dbReference type="SMART" id="SM00354">
    <property type="entry name" value="HTH_LACI"/>
    <property type="match status" value="1"/>
</dbReference>
<dbReference type="PROSITE" id="PS00356">
    <property type="entry name" value="HTH_LACI_1"/>
    <property type="match status" value="1"/>
</dbReference>
<dbReference type="Gene3D" id="1.10.260.40">
    <property type="entry name" value="lambda repressor-like DNA-binding domains"/>
    <property type="match status" value="1"/>
</dbReference>
<evidence type="ECO:0000256" key="3">
    <source>
        <dbReference type="ARBA" id="ARBA00023163"/>
    </source>
</evidence>
<keyword evidence="1" id="KW-0805">Transcription regulation</keyword>
<proteinExistence type="predicted"/>
<dbReference type="PROSITE" id="PS50932">
    <property type="entry name" value="HTH_LACI_2"/>
    <property type="match status" value="1"/>
</dbReference>
<dbReference type="CDD" id="cd01575">
    <property type="entry name" value="PBP1_GntR"/>
    <property type="match status" value="1"/>
</dbReference>
<dbReference type="InterPro" id="IPR028082">
    <property type="entry name" value="Peripla_BP_I"/>
</dbReference>
<dbReference type="PANTHER" id="PTHR30146">
    <property type="entry name" value="LACI-RELATED TRANSCRIPTIONAL REPRESSOR"/>
    <property type="match status" value="1"/>
</dbReference>
<dbReference type="AlphaFoldDB" id="A0A2V3UFM1"/>
<dbReference type="CDD" id="cd01392">
    <property type="entry name" value="HTH_LacI"/>
    <property type="match status" value="1"/>
</dbReference>
<dbReference type="InterPro" id="IPR000843">
    <property type="entry name" value="HTH_LacI"/>
</dbReference>
<dbReference type="InterPro" id="IPR046335">
    <property type="entry name" value="LacI/GalR-like_sensor"/>
</dbReference>
<evidence type="ECO:0000256" key="1">
    <source>
        <dbReference type="ARBA" id="ARBA00023015"/>
    </source>
</evidence>
<dbReference type="InterPro" id="IPR010982">
    <property type="entry name" value="Lambda_DNA-bd_dom_sf"/>
</dbReference>
<keyword evidence="3" id="KW-0804">Transcription</keyword>